<sequence>MVYKFTLSISNFDQEIYDNVIKKTFPNMNAYDAKILLKYFLRTIDIIGYCFDFTHIGENEEDFELFVRKLRSENYKDCFGILYLLLPFINDESDKSKIISLNDIYIAKKKSANINLEEPKYEFSNLQYGRCIREDNIKEIVFTEDHLKQNFKLLMETIRIVSKKLCINWINVIPVTPIIYSQRREGLKRFCEHIIQVIDNNKPARTSPFYMTKVLERVGEIRDYDVEGKDDEKLLYLENFQLDHIYDTITNFLYYDVKNVKWLIFDVIAENKIVPVLVLLRIYFGDVIDNASGGMKWTELDKKIKRSFSANWNGLIRGDKKDILIEDDEFRKLLRSIVIYFDNYYKQKNYLLKKGKYISINSPNDEEEDIGYVNYDKIIKSAESLNSEYVYDFLRESLDIFKNTFYGNLIYSDAYNTTIKTIDQIADGLKFSDLSDWKIKRVKTPTCKNIYNFAKSFCHYMDDANNYRELPRFWKSFTDKMKLDIIHRIGDLEEYQKWFNISNNIKNTYGKLLRTQNITEINEQIYLVINKNISDIVCSVLVTKGLMSFVSFADNSVSSSIISTSSTDERIVNHVQTLLQNYEYEKHIFFLTNKPYDYHYTIVSDENTKEPIYVSYTDYITNKHYKEPTKNSVWYKAYALDWISQINFFHKYLNNRIIYVTGSTGVGKSTVVPILLLYAMKAIDYKENGKLICTQPRTTPTINNARTVSGQLGVPIETIKTSRKAATYINNINRSNYSVQFKYRGRKHISDISGLMLRFVTDGSLNLELSNPLLKKTIMDNNGISYTPDNMYDIIAVDEAHEHNANIDMILTYMRYVVNYNNSVKLVIISATMEDDEPVYRRYYRDINDNRMYPLDHNLLTLGLDRINVDRRLHISPPGQTTKHKITEYYINDHLITDPVTIAMDIVNKDPDGGDILLFRSGQGEILKDLDKLNKMLPQNTIALPYYSQLNPEKKKIIESIHDLKFFIRMNKTDDFNIVDPMQGTNRYKRVVILATNIAEASITIKTLKYVIETGKQKTSRYNYKKRMSVLTEDNISESSRLQRKGRVGRTGPGTVYYTYEKGTMENNKTQFNIAIQEIGMELYRRLFENSSDKIIFDSTNDPNNPNNKIDTNNLQSKYSNGIDKIIQNQYFIQDNFFTYYGNKHEYDYDNYKSLPTYYETGFSINTLTDSTGMFYLIHPEELNIKRNIIGIITGLTETAKENDVSIADGKINSEKINSFWDTMYNNLYLMIEGKTVFKTKFGKTMQKLQELMEFDDQRQFISYLYSRAYNVDESMIRIICFIRSVGKFSDNFISTINFMRQIDKVKKMVGEQQSDIFAILEILNNIHEMIDVDIDISEKNYLKKRNLYYTYLTHEPVRKIIDSNNLDKLLKEYNDNMNEDLYNKLYEERIPSMITNELIKIYYQEKLKNYCDKINIKYESIMNYIEKYLDFKNTIYIAENGDNENLQVLNIYDVTTIIRNNLIDKTLLSEYDKMTASLIVGYPYNMVKNIRKTPFYLSLYNPSVDNVYKIQNVGRSKFLDTLTDRIYNSQYMLYINSDIEKNTISIVHYINPNMLKMVSNIYNPTKMSYIYYKYKLNIFSDVKDNVTAEVLSNYRETLDEVKNDIEIYNSNKIQMGAKNVENELKNLLVGGFKIDKRLYKYVEKLKKKELTS</sequence>
<accession>A0A1V0SC04</accession>
<gene>
    <name evidence="10" type="ORF">Catovirus_2_185</name>
</gene>
<evidence type="ECO:0000256" key="4">
    <source>
        <dbReference type="ARBA" id="ARBA00022801"/>
    </source>
</evidence>
<dbReference type="EMBL" id="KY684084">
    <property type="protein sequence ID" value="ARF09236.1"/>
    <property type="molecule type" value="Genomic_DNA"/>
</dbReference>
<dbReference type="InterPro" id="IPR001650">
    <property type="entry name" value="Helicase_C-like"/>
</dbReference>
<feature type="domain" description="Helicase ATP-binding" evidence="8">
    <location>
        <begin position="649"/>
        <end position="851"/>
    </location>
</feature>
<dbReference type="CDD" id="cd18791">
    <property type="entry name" value="SF2_C_RHA"/>
    <property type="match status" value="1"/>
</dbReference>
<evidence type="ECO:0000256" key="3">
    <source>
        <dbReference type="ARBA" id="ARBA00022741"/>
    </source>
</evidence>
<dbReference type="PANTHER" id="PTHR18934:SF91">
    <property type="entry name" value="PRE-MRNA-SPLICING FACTOR ATP-DEPENDENT RNA HELICASE PRP16"/>
    <property type="match status" value="1"/>
</dbReference>
<evidence type="ECO:0000256" key="5">
    <source>
        <dbReference type="ARBA" id="ARBA00022806"/>
    </source>
</evidence>
<dbReference type="EC" id="3.6.4.13" evidence="2"/>
<evidence type="ECO:0000313" key="10">
    <source>
        <dbReference type="EMBL" id="ARF09236.1"/>
    </source>
</evidence>
<dbReference type="Pfam" id="PF00271">
    <property type="entry name" value="Helicase_C"/>
    <property type="match status" value="1"/>
</dbReference>
<dbReference type="PROSITE" id="PS51192">
    <property type="entry name" value="HELICASE_ATP_BIND_1"/>
    <property type="match status" value="1"/>
</dbReference>
<dbReference type="InterPro" id="IPR027417">
    <property type="entry name" value="P-loop_NTPase"/>
</dbReference>
<feature type="domain" description="Helicase C-terminal" evidence="9">
    <location>
        <begin position="899"/>
        <end position="1087"/>
    </location>
</feature>
<evidence type="ECO:0000256" key="1">
    <source>
        <dbReference type="ARBA" id="ARBA00008792"/>
    </source>
</evidence>
<evidence type="ECO:0000256" key="6">
    <source>
        <dbReference type="ARBA" id="ARBA00022840"/>
    </source>
</evidence>
<comment type="catalytic activity">
    <reaction evidence="7">
        <text>ATP + H2O = ADP + phosphate + H(+)</text>
        <dbReference type="Rhea" id="RHEA:13065"/>
        <dbReference type="ChEBI" id="CHEBI:15377"/>
        <dbReference type="ChEBI" id="CHEBI:15378"/>
        <dbReference type="ChEBI" id="CHEBI:30616"/>
        <dbReference type="ChEBI" id="CHEBI:43474"/>
        <dbReference type="ChEBI" id="CHEBI:456216"/>
        <dbReference type="EC" id="3.6.4.13"/>
    </reaction>
</comment>
<organism evidence="10">
    <name type="scientific">Catovirus CTV1</name>
    <dbReference type="NCBI Taxonomy" id="1977631"/>
    <lineage>
        <taxon>Viruses</taxon>
        <taxon>Varidnaviria</taxon>
        <taxon>Bamfordvirae</taxon>
        <taxon>Nucleocytoviricota</taxon>
        <taxon>Megaviricetes</taxon>
        <taxon>Imitervirales</taxon>
        <taxon>Mimiviridae</taxon>
        <taxon>Klosneuvirinae</taxon>
        <taxon>Catovirus</taxon>
    </lineage>
</organism>
<evidence type="ECO:0000259" key="8">
    <source>
        <dbReference type="PROSITE" id="PS51192"/>
    </source>
</evidence>
<comment type="similarity">
    <text evidence="1">Belongs to the DEAD box helicase family. DEAH subfamily.</text>
</comment>
<dbReference type="PANTHER" id="PTHR18934">
    <property type="entry name" value="ATP-DEPENDENT RNA HELICASE"/>
    <property type="match status" value="1"/>
</dbReference>
<dbReference type="GO" id="GO:0003724">
    <property type="term" value="F:RNA helicase activity"/>
    <property type="evidence" value="ECO:0007669"/>
    <property type="project" value="UniProtKB-EC"/>
</dbReference>
<dbReference type="GO" id="GO:0016787">
    <property type="term" value="F:hydrolase activity"/>
    <property type="evidence" value="ECO:0007669"/>
    <property type="project" value="UniProtKB-KW"/>
</dbReference>
<keyword evidence="6" id="KW-0067">ATP-binding</keyword>
<keyword evidence="3" id="KW-0547">Nucleotide-binding</keyword>
<keyword evidence="4" id="KW-0378">Hydrolase</keyword>
<protein>
    <recommendedName>
        <fullName evidence="2">RNA helicase</fullName>
        <ecNumber evidence="2">3.6.4.13</ecNumber>
    </recommendedName>
</protein>
<dbReference type="PROSITE" id="PS51194">
    <property type="entry name" value="HELICASE_CTER"/>
    <property type="match status" value="1"/>
</dbReference>
<dbReference type="GO" id="GO:0005524">
    <property type="term" value="F:ATP binding"/>
    <property type="evidence" value="ECO:0007669"/>
    <property type="project" value="UniProtKB-KW"/>
</dbReference>
<evidence type="ECO:0000256" key="2">
    <source>
        <dbReference type="ARBA" id="ARBA00012552"/>
    </source>
</evidence>
<evidence type="ECO:0000259" key="9">
    <source>
        <dbReference type="PROSITE" id="PS51194"/>
    </source>
</evidence>
<dbReference type="SMART" id="SM00490">
    <property type="entry name" value="HELICc"/>
    <property type="match status" value="1"/>
</dbReference>
<dbReference type="SUPFAM" id="SSF52540">
    <property type="entry name" value="P-loop containing nucleoside triphosphate hydrolases"/>
    <property type="match status" value="1"/>
</dbReference>
<dbReference type="InterPro" id="IPR014001">
    <property type="entry name" value="Helicase_ATP-bd"/>
</dbReference>
<keyword evidence="5 10" id="KW-0347">Helicase</keyword>
<dbReference type="Gene3D" id="3.40.50.300">
    <property type="entry name" value="P-loop containing nucleotide triphosphate hydrolases"/>
    <property type="match status" value="2"/>
</dbReference>
<reference evidence="10" key="1">
    <citation type="journal article" date="2017" name="Science">
        <title>Giant viruses with an expanded complement of translation system components.</title>
        <authorList>
            <person name="Schulz F."/>
            <person name="Yutin N."/>
            <person name="Ivanova N.N."/>
            <person name="Ortega D.R."/>
            <person name="Lee T.K."/>
            <person name="Vierheilig J."/>
            <person name="Daims H."/>
            <person name="Horn M."/>
            <person name="Wagner M."/>
            <person name="Jensen G.J."/>
            <person name="Kyrpides N.C."/>
            <person name="Koonin E.V."/>
            <person name="Woyke T."/>
        </authorList>
    </citation>
    <scope>NUCLEOTIDE SEQUENCE</scope>
    <source>
        <strain evidence="10">CTV1</strain>
    </source>
</reference>
<proteinExistence type="inferred from homology"/>
<evidence type="ECO:0000256" key="7">
    <source>
        <dbReference type="ARBA" id="ARBA00047984"/>
    </source>
</evidence>
<dbReference type="GO" id="GO:0003723">
    <property type="term" value="F:RNA binding"/>
    <property type="evidence" value="ECO:0007669"/>
    <property type="project" value="TreeGrafter"/>
</dbReference>
<name>A0A1V0SC04_9VIRU</name>